<feature type="transmembrane region" description="Helical" evidence="2">
    <location>
        <begin position="121"/>
        <end position="145"/>
    </location>
</feature>
<feature type="transmembrane region" description="Helical" evidence="2">
    <location>
        <begin position="157"/>
        <end position="178"/>
    </location>
</feature>
<dbReference type="Proteomes" id="UP000035065">
    <property type="component" value="Unassembled WGS sequence"/>
</dbReference>
<evidence type="ECO:0000256" key="1">
    <source>
        <dbReference type="SAM" id="MobiDB-lite"/>
    </source>
</evidence>
<evidence type="ECO:0000256" key="2">
    <source>
        <dbReference type="SAM" id="Phobius"/>
    </source>
</evidence>
<proteinExistence type="predicted"/>
<accession>F1YKN0</accession>
<name>F1YKN0_9ACTN</name>
<keyword evidence="2" id="KW-1133">Transmembrane helix</keyword>
<dbReference type="RefSeq" id="WP_009679680.1">
    <property type="nucleotide sequence ID" value="NZ_AEUD01000010.1"/>
</dbReference>
<feature type="compositionally biased region" description="Basic and acidic residues" evidence="1">
    <location>
        <begin position="453"/>
        <end position="462"/>
    </location>
</feature>
<keyword evidence="4" id="KW-1185">Reference proteome</keyword>
<feature type="transmembrane region" description="Helical" evidence="2">
    <location>
        <begin position="84"/>
        <end position="109"/>
    </location>
</feature>
<evidence type="ECO:0000313" key="3">
    <source>
        <dbReference type="EMBL" id="EGD54674.1"/>
    </source>
</evidence>
<gene>
    <name evidence="3" type="ORF">SCNU_12317</name>
</gene>
<feature type="region of interest" description="Disordered" evidence="1">
    <location>
        <begin position="399"/>
        <end position="462"/>
    </location>
</feature>
<feature type="transmembrane region" description="Helical" evidence="2">
    <location>
        <begin position="62"/>
        <end position="78"/>
    </location>
</feature>
<dbReference type="InterPro" id="IPR045931">
    <property type="entry name" value="DUF6350"/>
</dbReference>
<evidence type="ECO:0000313" key="4">
    <source>
        <dbReference type="Proteomes" id="UP000035065"/>
    </source>
</evidence>
<reference evidence="3 4" key="1">
    <citation type="journal article" date="2011" name="J. Bacteriol.">
        <title>Draft Genome Sequence of Gordonia neofelifaecis NRRL B-59395, a Cholesterol-Degrading Actinomycete.</title>
        <authorList>
            <person name="Ge F."/>
            <person name="Li W."/>
            <person name="Chen G."/>
            <person name="Liu Y."/>
            <person name="Zhang G."/>
            <person name="Yong B."/>
            <person name="Wang Q."/>
            <person name="Wang N."/>
            <person name="Huang Z."/>
            <person name="Li W."/>
            <person name="Wang J."/>
            <person name="Wu C."/>
            <person name="Xie Q."/>
            <person name="Liu G."/>
        </authorList>
    </citation>
    <scope>NUCLEOTIDE SEQUENCE [LARGE SCALE GENOMIC DNA]</scope>
    <source>
        <strain evidence="3 4">NRRL B-59395</strain>
    </source>
</reference>
<feature type="transmembrane region" description="Helical" evidence="2">
    <location>
        <begin position="199"/>
        <end position="225"/>
    </location>
</feature>
<dbReference type="EMBL" id="AEUD01000010">
    <property type="protein sequence ID" value="EGD54674.1"/>
    <property type="molecule type" value="Genomic_DNA"/>
</dbReference>
<feature type="transmembrane region" description="Helical" evidence="2">
    <location>
        <begin position="365"/>
        <end position="389"/>
    </location>
</feature>
<feature type="transmembrane region" description="Helical" evidence="2">
    <location>
        <begin position="34"/>
        <end position="55"/>
    </location>
</feature>
<sequence>MSAPSAQNLATRLRQVRLARRADQTPKLPATWDVIKVGLTVPTIAWLAVLVVVVITKAAAGAGFSGLGAATAAGWLIANQTPLTIGGVAIGVLPLVPTLLVGFGTYRVVRRATVDATSFNELLRIAGTAVLGPLLATALALAVVADGASSGPVGNPAPLGAFGMTVVVHGVAAIGGLLPRVTQPFLDEFAIPASDRVGARAGTAAFFVLIAGGGIAVFAGFVAHFGAVADILGLGNTFDGYLGLTVLSILYLPNVVVSAAAVTAGASATLGGLTVDAFSTHPGTLPPVPIAGVVPTSDLGPWGAVLFAVPLVGGVLLGWYTRSDDVVAHLRAVGVGASVASGLMVVAVALSGGRLGEMGQAGVSVPLAGVFTLTALGVTALLTVGVLWLRSSTAGRSTRRSSAIVADDPDELVAEDEDLEADDPDIDGSPEDDDAAADDDRDDQADPEWDVAEPARDSDAAV</sequence>
<dbReference type="eggNOG" id="COG2311">
    <property type="taxonomic scope" value="Bacteria"/>
</dbReference>
<dbReference type="STRING" id="644548.SCNU_12317"/>
<dbReference type="Pfam" id="PF19877">
    <property type="entry name" value="DUF6350"/>
    <property type="match status" value="1"/>
</dbReference>
<comment type="caution">
    <text evidence="3">The sequence shown here is derived from an EMBL/GenBank/DDBJ whole genome shotgun (WGS) entry which is preliminary data.</text>
</comment>
<keyword evidence="2" id="KW-0812">Transmembrane</keyword>
<feature type="transmembrane region" description="Helical" evidence="2">
    <location>
        <begin position="231"/>
        <end position="252"/>
    </location>
</feature>
<feature type="transmembrane region" description="Helical" evidence="2">
    <location>
        <begin position="259"/>
        <end position="279"/>
    </location>
</feature>
<keyword evidence="2" id="KW-0472">Membrane</keyword>
<protein>
    <submittedName>
        <fullName evidence="3">Uncharacterized protein</fullName>
    </submittedName>
</protein>
<feature type="transmembrane region" description="Helical" evidence="2">
    <location>
        <begin position="299"/>
        <end position="320"/>
    </location>
</feature>
<feature type="transmembrane region" description="Helical" evidence="2">
    <location>
        <begin position="332"/>
        <end position="353"/>
    </location>
</feature>
<feature type="compositionally biased region" description="Acidic residues" evidence="1">
    <location>
        <begin position="407"/>
        <end position="451"/>
    </location>
</feature>
<organism evidence="3 4">
    <name type="scientific">Gordonia neofelifaecis NRRL B-59395</name>
    <dbReference type="NCBI Taxonomy" id="644548"/>
    <lineage>
        <taxon>Bacteria</taxon>
        <taxon>Bacillati</taxon>
        <taxon>Actinomycetota</taxon>
        <taxon>Actinomycetes</taxon>
        <taxon>Mycobacteriales</taxon>
        <taxon>Gordoniaceae</taxon>
        <taxon>Gordonia</taxon>
    </lineage>
</organism>
<dbReference type="AlphaFoldDB" id="F1YKN0"/>